<accession>A0A0R4IRN4</accession>
<dbReference type="KEGG" id="dre:794040"/>
<dbReference type="PANTHER" id="PTHR24024">
    <property type="entry name" value="PULMONARY SURFACTANT-ASSOCIATED PROTEIN A"/>
    <property type="match status" value="1"/>
</dbReference>
<accession>A0A8M1P5C7</accession>
<evidence type="ECO:0000259" key="6">
    <source>
        <dbReference type="PROSITE" id="PS50041"/>
    </source>
</evidence>
<evidence type="ECO:0000256" key="3">
    <source>
        <dbReference type="ARBA" id="ARBA00023119"/>
    </source>
</evidence>
<dbReference type="InterPro" id="IPR016186">
    <property type="entry name" value="C-type_lectin-like/link_sf"/>
</dbReference>
<feature type="signal peptide" evidence="5">
    <location>
        <begin position="1"/>
        <end position="25"/>
    </location>
</feature>
<evidence type="ECO:0000313" key="7">
    <source>
        <dbReference type="Ensembl" id="ENSDARP00000138006"/>
    </source>
</evidence>
<dbReference type="SUPFAM" id="SSF56436">
    <property type="entry name" value="C-type lectin-like"/>
    <property type="match status" value="1"/>
</dbReference>
<dbReference type="AlphaFoldDB" id="A0A0R4IRN4"/>
<dbReference type="GeneID" id="794040"/>
<dbReference type="EMBL" id="CR854958">
    <property type="status" value="NOT_ANNOTATED_CDS"/>
    <property type="molecule type" value="Genomic_DNA"/>
</dbReference>
<dbReference type="AGR" id="ZFIN:ZDB-GENE-141216-492"/>
<dbReference type="Bgee" id="ENSDARG00000104752">
    <property type="expression patterns" value="Expressed in heart and 11 other cell types or tissues"/>
</dbReference>
<proteinExistence type="predicted"/>
<dbReference type="PANTHER" id="PTHR24024:SF20">
    <property type="entry name" value="COLLECTIN-10"/>
    <property type="match status" value="1"/>
</dbReference>
<feature type="region of interest" description="Disordered" evidence="4">
    <location>
        <begin position="38"/>
        <end position="100"/>
    </location>
</feature>
<reference evidence="7 8" key="1">
    <citation type="journal article" date="2013" name="Nature">
        <title>The zebrafish reference genome sequence and its relationship to the human genome.</title>
        <authorList>
            <consortium name="Genome Reference Consortium Zebrafish"/>
            <person name="Howe K."/>
            <person name="Clark M.D."/>
            <person name="Torroja C.F."/>
            <person name="Torrance J."/>
            <person name="Berthelot C."/>
            <person name="Muffato M."/>
            <person name="Collins J.E."/>
            <person name="Humphray S."/>
            <person name="McLaren K."/>
            <person name="Matthews L."/>
            <person name="McLaren S."/>
            <person name="Sealy I."/>
            <person name="Caccamo M."/>
            <person name="Churcher C."/>
            <person name="Scott C."/>
            <person name="Barrett J.C."/>
            <person name="Koch R."/>
            <person name="Rauch G.J."/>
            <person name="White S."/>
            <person name="Chow W."/>
            <person name="Kilian B."/>
            <person name="Quintais L.T."/>
            <person name="Guerra-Assuncao J.A."/>
            <person name="Zhou Y."/>
            <person name="Gu Y."/>
            <person name="Yen J."/>
            <person name="Vogel J.H."/>
            <person name="Eyre T."/>
            <person name="Redmond S."/>
            <person name="Banerjee R."/>
            <person name="Chi J."/>
            <person name="Fu B."/>
            <person name="Langley E."/>
            <person name="Maguire S.F."/>
            <person name="Laird G.K."/>
            <person name="Lloyd D."/>
            <person name="Kenyon E."/>
            <person name="Donaldson S."/>
            <person name="Sehra H."/>
            <person name="Almeida-King J."/>
            <person name="Loveland J."/>
            <person name="Trevanion S."/>
            <person name="Jones M."/>
            <person name="Quail M."/>
            <person name="Willey D."/>
            <person name="Hunt A."/>
            <person name="Burton J."/>
            <person name="Sims S."/>
            <person name="McLay K."/>
            <person name="Plumb B."/>
            <person name="Davis J."/>
            <person name="Clee C."/>
            <person name="Oliver K."/>
            <person name="Clark R."/>
            <person name="Riddle C."/>
            <person name="Elliot D."/>
            <person name="Eliott D."/>
            <person name="Threadgold G."/>
            <person name="Harden G."/>
            <person name="Ware D."/>
            <person name="Begum S."/>
            <person name="Mortimore B."/>
            <person name="Mortimer B."/>
            <person name="Kerry G."/>
            <person name="Heath P."/>
            <person name="Phillimore B."/>
            <person name="Tracey A."/>
            <person name="Corby N."/>
            <person name="Dunn M."/>
            <person name="Johnson C."/>
            <person name="Wood J."/>
            <person name="Clark S."/>
            <person name="Pelan S."/>
            <person name="Griffiths G."/>
            <person name="Smith M."/>
            <person name="Glithero R."/>
            <person name="Howden P."/>
            <person name="Barker N."/>
            <person name="Lloyd C."/>
            <person name="Stevens C."/>
            <person name="Harley J."/>
            <person name="Holt K."/>
            <person name="Panagiotidis G."/>
            <person name="Lovell J."/>
            <person name="Beasley H."/>
            <person name="Henderson C."/>
            <person name="Gordon D."/>
            <person name="Auger K."/>
            <person name="Wright D."/>
            <person name="Collins J."/>
            <person name="Raisen C."/>
            <person name="Dyer L."/>
            <person name="Leung K."/>
            <person name="Robertson L."/>
            <person name="Ambridge K."/>
            <person name="Leongamornlert D."/>
            <person name="McGuire S."/>
            <person name="Gilderthorp R."/>
            <person name="Griffiths C."/>
            <person name="Manthravadi D."/>
            <person name="Nichol S."/>
            <person name="Barker G."/>
            <person name="Whitehead S."/>
            <person name="Kay M."/>
            <person name="Brown J."/>
            <person name="Murnane C."/>
            <person name="Gray E."/>
            <person name="Humphries M."/>
            <person name="Sycamore N."/>
            <person name="Barker D."/>
            <person name="Saunders D."/>
            <person name="Wallis J."/>
            <person name="Babbage A."/>
            <person name="Hammond S."/>
            <person name="Mashreghi-Mohammadi M."/>
            <person name="Barr L."/>
            <person name="Martin S."/>
            <person name="Wray P."/>
            <person name="Ellington A."/>
            <person name="Matthews N."/>
            <person name="Ellwood M."/>
            <person name="Woodmansey R."/>
            <person name="Clark G."/>
            <person name="Cooper J."/>
            <person name="Cooper J."/>
            <person name="Tromans A."/>
            <person name="Grafham D."/>
            <person name="Skuce C."/>
            <person name="Pandian R."/>
            <person name="Andrews R."/>
            <person name="Harrison E."/>
            <person name="Kimberley A."/>
            <person name="Garnett J."/>
            <person name="Fosker N."/>
            <person name="Hall R."/>
            <person name="Garner P."/>
            <person name="Kelly D."/>
            <person name="Bird C."/>
            <person name="Palmer S."/>
            <person name="Gehring I."/>
            <person name="Berger A."/>
            <person name="Dooley C.M."/>
            <person name="Ersan-Urun Z."/>
            <person name="Eser C."/>
            <person name="Geiger H."/>
            <person name="Geisler M."/>
            <person name="Karotki L."/>
            <person name="Kirn A."/>
            <person name="Konantz J."/>
            <person name="Konantz M."/>
            <person name="Oberlander M."/>
            <person name="Rudolph-Geiger S."/>
            <person name="Teucke M."/>
            <person name="Lanz C."/>
            <person name="Raddatz G."/>
            <person name="Osoegawa K."/>
            <person name="Zhu B."/>
            <person name="Rapp A."/>
            <person name="Widaa S."/>
            <person name="Langford C."/>
            <person name="Yang F."/>
            <person name="Schuster S.C."/>
            <person name="Carter N.P."/>
            <person name="Harrow J."/>
            <person name="Ning Z."/>
            <person name="Herrero J."/>
            <person name="Searle S.M."/>
            <person name="Enright A."/>
            <person name="Geisler R."/>
            <person name="Plasterk R.H."/>
            <person name="Lee C."/>
            <person name="Westerfield M."/>
            <person name="de Jong P.J."/>
            <person name="Zon L.I."/>
            <person name="Postlethwait J.H."/>
            <person name="Nusslein-Volhard C."/>
            <person name="Hubbard T.J."/>
            <person name="Roest Crollius H."/>
            <person name="Rogers J."/>
            <person name="Stemple D.L."/>
        </authorList>
    </citation>
    <scope>NUCLEOTIDE SEQUENCE [LARGE SCALE GENOMIC DNA]</scope>
    <source>
        <strain evidence="7">Tuebingen</strain>
    </source>
</reference>
<dbReference type="Proteomes" id="UP000000437">
    <property type="component" value="Chromosome 16"/>
</dbReference>
<dbReference type="OrthoDB" id="8066719at2759"/>
<evidence type="ECO:0000256" key="1">
    <source>
        <dbReference type="ARBA" id="ARBA00022734"/>
    </source>
</evidence>
<dbReference type="InterPro" id="IPR001304">
    <property type="entry name" value="C-type_lectin-like"/>
</dbReference>
<dbReference type="PROSITE" id="PS50041">
    <property type="entry name" value="C_TYPE_LECTIN_2"/>
    <property type="match status" value="1"/>
</dbReference>
<feature type="chain" id="PRO_5035035494" evidence="5 9">
    <location>
        <begin position="26"/>
        <end position="271"/>
    </location>
</feature>
<sequence length="271" mass="29361">MDGHIFSRRLFLCLFLCYVYPHCSTNEVCSNNIHPGTKGDPGEEGAEGEEGIMGKSGPSGKQGLPGKYGDKGLIGQIGKRGPRGMRGDKGQQGTDGIQGLKGKPGSVCDCGKYRKVIGQMDASISKVKNAIKFIKKVVLGIRETENMFYLLVTEARTYQQSLLNCKLRGGTLAMSRTEEKNNLLANFIKEADLNHVFIRLQAGVTEVGYMYLNGNPLLNTTAWAIQGADSGKGDCVQLGRTGALSQVDCGATQYYICEFVKNNDTTKNSIV</sequence>
<dbReference type="RefSeq" id="NP_001276917.1">
    <property type="nucleotide sequence ID" value="NM_001289988.1"/>
</dbReference>
<evidence type="ECO:0000313" key="9">
    <source>
        <dbReference type="RefSeq" id="NP_001276917.1"/>
    </source>
</evidence>
<dbReference type="SMART" id="SM00034">
    <property type="entry name" value="CLECT"/>
    <property type="match status" value="1"/>
</dbReference>
<keyword evidence="8" id="KW-1185">Reference proteome</keyword>
<dbReference type="InterPro" id="IPR016187">
    <property type="entry name" value="CTDL_fold"/>
</dbReference>
<evidence type="ECO:0000313" key="10">
    <source>
        <dbReference type="ZFIN" id="ZDB-GENE-141216-492"/>
    </source>
</evidence>
<dbReference type="Pfam" id="PF01391">
    <property type="entry name" value="Collagen"/>
    <property type="match status" value="1"/>
</dbReference>
<keyword evidence="5 9" id="KW-0732">Signal</keyword>
<name>A0A0R4IRN4_DANRE</name>
<dbReference type="ZFIN" id="ZDB-GENE-141216-492">
    <property type="gene designation" value="si:ch211-93i7.4"/>
</dbReference>
<keyword evidence="3" id="KW-0176">Collagen</keyword>
<reference evidence="7" key="2">
    <citation type="submission" date="2015-11" db="UniProtKB">
        <authorList>
            <consortium name="Ensembl"/>
        </authorList>
    </citation>
    <scope>IDENTIFICATION</scope>
    <source>
        <strain evidence="7">Tuebingen</strain>
    </source>
</reference>
<gene>
    <name evidence="7 9 10" type="primary">si:ch211-93i7.4</name>
    <name evidence="9" type="synonym">colec10</name>
</gene>
<dbReference type="InterPro" id="IPR051077">
    <property type="entry name" value="Ca-dependent_lectin"/>
</dbReference>
<feature type="domain" description="C-type lectin" evidence="6">
    <location>
        <begin position="144"/>
        <end position="258"/>
    </location>
</feature>
<dbReference type="Pfam" id="PF00059">
    <property type="entry name" value="Lectin_C"/>
    <property type="match status" value="1"/>
</dbReference>
<dbReference type="Gene3D" id="3.10.100.10">
    <property type="entry name" value="Mannose-Binding Protein A, subunit A"/>
    <property type="match status" value="1"/>
</dbReference>
<dbReference type="SMR" id="A0A0R4IRN4"/>
<evidence type="ECO:0000256" key="2">
    <source>
        <dbReference type="ARBA" id="ARBA00022837"/>
    </source>
</evidence>
<keyword evidence="1" id="KW-0430">Lectin</keyword>
<dbReference type="GO" id="GO:0005581">
    <property type="term" value="C:collagen trimer"/>
    <property type="evidence" value="ECO:0007669"/>
    <property type="project" value="UniProtKB-KW"/>
</dbReference>
<reference evidence="9" key="3">
    <citation type="journal article" date="2016" name="BMC Genomics">
        <title>Gene evolution and gene expression after whole genome duplication in fish: the PhyloFish database.</title>
        <authorList>
            <person name="Pasquier J."/>
            <person name="Cabau C."/>
            <person name="Nguyen T."/>
            <person name="Jouanno E."/>
            <person name="Severac D."/>
            <person name="Braasch I."/>
            <person name="Journot L."/>
            <person name="Pontarotti P."/>
            <person name="Klopp C."/>
            <person name="Postlethwait J.H."/>
            <person name="Guiguen Y."/>
            <person name="Bobe J."/>
        </authorList>
    </citation>
    <scope>NUCLEOTIDE SEQUENCE</scope>
    <source>
        <strain evidence="9">Tuebingen</strain>
    </source>
</reference>
<dbReference type="GeneTree" id="ENSGT00940000159374"/>
<dbReference type="OMA" id="NVECEAT"/>
<reference evidence="9" key="4">
    <citation type="submission" date="2025-04" db="UniProtKB">
        <authorList>
            <consortium name="RefSeq"/>
        </authorList>
    </citation>
    <scope>IDENTIFICATION</scope>
    <source>
        <strain evidence="9">Tuebingen</strain>
    </source>
</reference>
<organism evidence="7">
    <name type="scientific">Danio rerio</name>
    <name type="common">Zebrafish</name>
    <name type="synonym">Brachydanio rerio</name>
    <dbReference type="NCBI Taxonomy" id="7955"/>
    <lineage>
        <taxon>Eukaryota</taxon>
        <taxon>Metazoa</taxon>
        <taxon>Chordata</taxon>
        <taxon>Craniata</taxon>
        <taxon>Vertebrata</taxon>
        <taxon>Euteleostomi</taxon>
        <taxon>Actinopterygii</taxon>
        <taxon>Neopterygii</taxon>
        <taxon>Teleostei</taxon>
        <taxon>Ostariophysi</taxon>
        <taxon>Cypriniformes</taxon>
        <taxon>Danionidae</taxon>
        <taxon>Danioninae</taxon>
        <taxon>Danio</taxon>
    </lineage>
</organism>
<dbReference type="GO" id="GO:0005615">
    <property type="term" value="C:extracellular space"/>
    <property type="evidence" value="ECO:0000318"/>
    <property type="project" value="GO_Central"/>
</dbReference>
<evidence type="ECO:0000256" key="5">
    <source>
        <dbReference type="SAM" id="SignalP"/>
    </source>
</evidence>
<dbReference type="PaxDb" id="7955-ENSDARP00000128615"/>
<dbReference type="InterPro" id="IPR008160">
    <property type="entry name" value="Collagen"/>
</dbReference>
<dbReference type="CTD" id="10584"/>
<evidence type="ECO:0000313" key="8">
    <source>
        <dbReference type="Proteomes" id="UP000000437"/>
    </source>
</evidence>
<protein>
    <submittedName>
        <fullName evidence="9">Collectin-10 precursor</fullName>
    </submittedName>
    <submittedName>
        <fullName evidence="7">Si:ch211-93i7.4</fullName>
    </submittedName>
</protein>
<dbReference type="eggNOG" id="KOG4297">
    <property type="taxonomic scope" value="Eukaryota"/>
</dbReference>
<dbReference type="Ensembl" id="ENSDART00000168748.2">
    <property type="protein sequence ID" value="ENSDARP00000138006.1"/>
    <property type="gene ID" value="ENSDARG00000104752.2"/>
</dbReference>
<dbReference type="GO" id="GO:0030246">
    <property type="term" value="F:carbohydrate binding"/>
    <property type="evidence" value="ECO:0007669"/>
    <property type="project" value="UniProtKB-KW"/>
</dbReference>
<dbReference type="STRING" id="7955.ENSDARP00000138006"/>
<keyword evidence="2" id="KW-0106">Calcium</keyword>
<evidence type="ECO:0000256" key="4">
    <source>
        <dbReference type="SAM" id="MobiDB-lite"/>
    </source>
</evidence>